<evidence type="ECO:0000256" key="2">
    <source>
        <dbReference type="ARBA" id="ARBA00022898"/>
    </source>
</evidence>
<comment type="caution">
    <text evidence="4">The sequence shown here is derived from an EMBL/GenBank/DDBJ whole genome shotgun (WGS) entry which is preliminary data.</text>
</comment>
<evidence type="ECO:0000256" key="1">
    <source>
        <dbReference type="ARBA" id="ARBA00001933"/>
    </source>
</evidence>
<dbReference type="EC" id="4.1.1.117" evidence="4"/>
<organism evidence="4 5">
    <name type="scientific">Campylobacter majalis</name>
    <dbReference type="NCBI Taxonomy" id="2790656"/>
    <lineage>
        <taxon>Bacteria</taxon>
        <taxon>Pseudomonadati</taxon>
        <taxon>Campylobacterota</taxon>
        <taxon>Epsilonproteobacteria</taxon>
        <taxon>Campylobacterales</taxon>
        <taxon>Campylobacteraceae</taxon>
        <taxon>Campylobacter</taxon>
    </lineage>
</organism>
<dbReference type="InterPro" id="IPR009006">
    <property type="entry name" value="Ala_racemase/Decarboxylase_C"/>
</dbReference>
<dbReference type="SUPFAM" id="SSF51419">
    <property type="entry name" value="PLP-binding barrel"/>
    <property type="match status" value="1"/>
</dbReference>
<dbReference type="RefSeq" id="WP_229933256.1">
    <property type="nucleotide sequence ID" value="NZ_CAJHOF010000015.1"/>
</dbReference>
<dbReference type="InterPro" id="IPR022644">
    <property type="entry name" value="De-COase2_N"/>
</dbReference>
<name>A0ABM8Q8Z4_9BACT</name>
<keyword evidence="5" id="KW-1185">Reference proteome</keyword>
<accession>A0ABM8Q8Z4</accession>
<dbReference type="EMBL" id="CAJHOF010000015">
    <property type="protein sequence ID" value="CAD7289350.1"/>
    <property type="molecule type" value="Genomic_DNA"/>
</dbReference>
<dbReference type="PANTHER" id="PTHR43727:SF2">
    <property type="entry name" value="GROUP IV DECARBOXYLASE"/>
    <property type="match status" value="1"/>
</dbReference>
<dbReference type="Gene3D" id="3.20.20.10">
    <property type="entry name" value="Alanine racemase"/>
    <property type="match status" value="1"/>
</dbReference>
<evidence type="ECO:0000313" key="4">
    <source>
        <dbReference type="EMBL" id="CAD7289350.1"/>
    </source>
</evidence>
<reference evidence="4 5" key="1">
    <citation type="submission" date="2020-11" db="EMBL/GenBank/DDBJ databases">
        <authorList>
            <person name="Peeters C."/>
        </authorList>
    </citation>
    <scope>NUCLEOTIDE SEQUENCE [LARGE SCALE GENOMIC DNA]</scope>
    <source>
        <strain evidence="4 5">LMG 7974</strain>
    </source>
</reference>
<dbReference type="SUPFAM" id="SSF50621">
    <property type="entry name" value="Alanine racemase C-terminal domain-like"/>
    <property type="match status" value="1"/>
</dbReference>
<protein>
    <submittedName>
        <fullName evidence="4">2-[(L-alanin-3-ylcarbamoyl)methyl]-2-hydroxybutanedioate decarboxylase</fullName>
        <ecNumber evidence="4">4.1.1.117</ecNumber>
    </submittedName>
</protein>
<keyword evidence="4" id="KW-0456">Lyase</keyword>
<gene>
    <name evidence="4" type="primary">sbnH</name>
    <name evidence="4" type="ORF">LMG7974_01467</name>
</gene>
<feature type="domain" description="Orn/DAP/Arg decarboxylase 2 N-terminal" evidence="3">
    <location>
        <begin position="22"/>
        <end position="250"/>
    </location>
</feature>
<dbReference type="InterPro" id="IPR029066">
    <property type="entry name" value="PLP-binding_barrel"/>
</dbReference>
<dbReference type="GO" id="GO:0016829">
    <property type="term" value="F:lyase activity"/>
    <property type="evidence" value="ECO:0007669"/>
    <property type="project" value="UniProtKB-KW"/>
</dbReference>
<dbReference type="PANTHER" id="PTHR43727">
    <property type="entry name" value="DIAMINOPIMELATE DECARBOXYLASE"/>
    <property type="match status" value="1"/>
</dbReference>
<dbReference type="Gene3D" id="2.40.37.10">
    <property type="entry name" value="Lyase, Ornithine Decarboxylase, Chain A, domain 1"/>
    <property type="match status" value="1"/>
</dbReference>
<dbReference type="Pfam" id="PF02784">
    <property type="entry name" value="Orn_Arg_deC_N"/>
    <property type="match status" value="1"/>
</dbReference>
<keyword evidence="2" id="KW-0663">Pyridoxal phosphate</keyword>
<dbReference type="Proteomes" id="UP000789803">
    <property type="component" value="Unassembled WGS sequence"/>
</dbReference>
<comment type="cofactor">
    <cofactor evidence="1">
        <name>pyridoxal 5'-phosphate</name>
        <dbReference type="ChEBI" id="CHEBI:597326"/>
    </cofactor>
</comment>
<sequence>MNNLKQIALKYKTPSYVFDIKSLSDRISNIKEIFKDIRLCYAIKANPFLTKYIANQVDKLEVCSPGELKICISQEIEASKILYSGVVKETDDIAEAIKYGVTTLTAESKNQLKLINNTAKDLNKTIFIMLRINTQSQFGMSQDEMIDILNHKDSYKNVTIVGLHYFIGTQRKKQNQQEDDIKNIEKILKKIKQECNFDFTELEYGPGLAMPIFIDDDFCDTLLPAKKLKECIDKSKLKIKITIELGRFLVQECGQYLTQVNEIKSVGDVNYCFIDGGINHVNYIGSAMGMKTPVIEHVKCTNSTTPPPRITKNKQYCICGSLCTTNDILARRINLEDVSIGDILIFKNIGAYSVTEGIYMFLSRTMPQILIKNNEKITIARNFTETFNLNC</sequence>
<evidence type="ECO:0000259" key="3">
    <source>
        <dbReference type="Pfam" id="PF02784"/>
    </source>
</evidence>
<proteinExistence type="predicted"/>
<evidence type="ECO:0000313" key="5">
    <source>
        <dbReference type="Proteomes" id="UP000789803"/>
    </source>
</evidence>